<dbReference type="AlphaFoldDB" id="A0A8J2RQ68"/>
<evidence type="ECO:0000313" key="2">
    <source>
        <dbReference type="EMBL" id="CAH0103565.1"/>
    </source>
</evidence>
<reference evidence="2" key="1">
    <citation type="submission" date="2021-11" db="EMBL/GenBank/DDBJ databases">
        <authorList>
            <person name="Schell T."/>
        </authorList>
    </citation>
    <scope>NUCLEOTIDE SEQUENCE</scope>
    <source>
        <strain evidence="2">M5</strain>
    </source>
</reference>
<dbReference type="Proteomes" id="UP000789390">
    <property type="component" value="Unassembled WGS sequence"/>
</dbReference>
<organism evidence="2 3">
    <name type="scientific">Daphnia galeata</name>
    <dbReference type="NCBI Taxonomy" id="27404"/>
    <lineage>
        <taxon>Eukaryota</taxon>
        <taxon>Metazoa</taxon>
        <taxon>Ecdysozoa</taxon>
        <taxon>Arthropoda</taxon>
        <taxon>Crustacea</taxon>
        <taxon>Branchiopoda</taxon>
        <taxon>Diplostraca</taxon>
        <taxon>Cladocera</taxon>
        <taxon>Anomopoda</taxon>
        <taxon>Daphniidae</taxon>
        <taxon>Daphnia</taxon>
    </lineage>
</organism>
<dbReference type="OrthoDB" id="6402106at2759"/>
<protein>
    <submittedName>
        <fullName evidence="2">Uncharacterized protein</fullName>
    </submittedName>
</protein>
<gene>
    <name evidence="2" type="ORF">DGAL_LOCUS6139</name>
</gene>
<feature type="compositionally biased region" description="Polar residues" evidence="1">
    <location>
        <begin position="1"/>
        <end position="20"/>
    </location>
</feature>
<feature type="compositionally biased region" description="Low complexity" evidence="1">
    <location>
        <begin position="35"/>
        <end position="48"/>
    </location>
</feature>
<name>A0A8J2RQ68_9CRUS</name>
<evidence type="ECO:0000256" key="1">
    <source>
        <dbReference type="SAM" id="MobiDB-lite"/>
    </source>
</evidence>
<proteinExistence type="predicted"/>
<keyword evidence="3" id="KW-1185">Reference proteome</keyword>
<comment type="caution">
    <text evidence="2">The sequence shown here is derived from an EMBL/GenBank/DDBJ whole genome shotgun (WGS) entry which is preliminary data.</text>
</comment>
<feature type="region of interest" description="Disordered" evidence="1">
    <location>
        <begin position="1"/>
        <end position="48"/>
    </location>
</feature>
<accession>A0A8J2RQ68</accession>
<sequence>MIDASVSSPSEAGRSGSNVLLKSRIPRPISPQPRPGVQQSGSSPSVQSIRQPVVVLSVTVQGKDVSSQNKVYMRTNERIKDIWKKYQHTKEFGIQSIEIV</sequence>
<dbReference type="EMBL" id="CAKKLH010000112">
    <property type="protein sequence ID" value="CAH0103565.1"/>
    <property type="molecule type" value="Genomic_DNA"/>
</dbReference>
<evidence type="ECO:0000313" key="3">
    <source>
        <dbReference type="Proteomes" id="UP000789390"/>
    </source>
</evidence>